<proteinExistence type="predicted"/>
<organism evidence="1">
    <name type="scientific">Arion vulgaris</name>
    <dbReference type="NCBI Taxonomy" id="1028688"/>
    <lineage>
        <taxon>Eukaryota</taxon>
        <taxon>Metazoa</taxon>
        <taxon>Spiralia</taxon>
        <taxon>Lophotrochozoa</taxon>
        <taxon>Mollusca</taxon>
        <taxon>Gastropoda</taxon>
        <taxon>Heterobranchia</taxon>
        <taxon>Euthyneura</taxon>
        <taxon>Panpulmonata</taxon>
        <taxon>Eupulmonata</taxon>
        <taxon>Stylommatophora</taxon>
        <taxon>Helicina</taxon>
        <taxon>Arionoidea</taxon>
        <taxon>Arionidae</taxon>
        <taxon>Arion</taxon>
    </lineage>
</organism>
<evidence type="ECO:0000313" key="1">
    <source>
        <dbReference type="EMBL" id="CEK91821.1"/>
    </source>
</evidence>
<sequence length="53" mass="5821">MFIKQEMSYLYFVGGLNAQAATLIETMCPPIFLTQEYLGGSALSGQGILFDLQ</sequence>
<name>A0A0B7BHM1_9EUPU</name>
<gene>
    <name evidence="1" type="primary">ORF185042</name>
</gene>
<dbReference type="AlphaFoldDB" id="A0A0B7BHM1"/>
<protein>
    <submittedName>
        <fullName evidence="1">Uncharacterized protein</fullName>
    </submittedName>
</protein>
<dbReference type="EMBL" id="HACG01044956">
    <property type="protein sequence ID" value="CEK91821.1"/>
    <property type="molecule type" value="Transcribed_RNA"/>
</dbReference>
<reference evidence="1" key="1">
    <citation type="submission" date="2014-12" db="EMBL/GenBank/DDBJ databases">
        <title>Insight into the proteome of Arion vulgaris.</title>
        <authorList>
            <person name="Aradska J."/>
            <person name="Bulat T."/>
            <person name="Smidak R."/>
            <person name="Sarate P."/>
            <person name="Gangsoo J."/>
            <person name="Sialana F."/>
            <person name="Bilban M."/>
            <person name="Lubec G."/>
        </authorList>
    </citation>
    <scope>NUCLEOTIDE SEQUENCE</scope>
    <source>
        <tissue evidence="1">Skin</tissue>
    </source>
</reference>
<accession>A0A0B7BHM1</accession>